<dbReference type="Proteomes" id="UP000515163">
    <property type="component" value="Unplaced"/>
</dbReference>
<comment type="similarity">
    <text evidence="2">Belongs to the P2X receptor family.</text>
</comment>
<comment type="subcellular location">
    <subcellularLocation>
        <location evidence="1">Endomembrane system</location>
    </subcellularLocation>
</comment>
<evidence type="ECO:0000313" key="12">
    <source>
        <dbReference type="RefSeq" id="XP_031571525.1"/>
    </source>
</evidence>
<dbReference type="KEGG" id="aten:116305697"/>
<evidence type="ECO:0000256" key="1">
    <source>
        <dbReference type="ARBA" id="ARBA00004308"/>
    </source>
</evidence>
<organism evidence="11 12">
    <name type="scientific">Actinia tenebrosa</name>
    <name type="common">Australian red waratah sea anemone</name>
    <dbReference type="NCBI Taxonomy" id="6105"/>
    <lineage>
        <taxon>Eukaryota</taxon>
        <taxon>Metazoa</taxon>
        <taxon>Cnidaria</taxon>
        <taxon>Anthozoa</taxon>
        <taxon>Hexacorallia</taxon>
        <taxon>Actiniaria</taxon>
        <taxon>Actiniidae</taxon>
        <taxon>Actinia</taxon>
    </lineage>
</organism>
<evidence type="ECO:0000256" key="2">
    <source>
        <dbReference type="ARBA" id="ARBA00009848"/>
    </source>
</evidence>
<dbReference type="InParanoid" id="A0A6P8J128"/>
<keyword evidence="11" id="KW-1185">Reference proteome</keyword>
<evidence type="ECO:0000256" key="3">
    <source>
        <dbReference type="ARBA" id="ARBA00022448"/>
    </source>
</evidence>
<keyword evidence="5 10" id="KW-1133">Transmembrane helix</keyword>
<keyword evidence="7 10" id="KW-0472">Membrane</keyword>
<reference evidence="12" key="1">
    <citation type="submission" date="2025-08" db="UniProtKB">
        <authorList>
            <consortium name="RefSeq"/>
        </authorList>
    </citation>
    <scope>IDENTIFICATION</scope>
    <source>
        <tissue evidence="12">Tentacle</tissue>
    </source>
</reference>
<keyword evidence="4 10" id="KW-0812">Transmembrane</keyword>
<evidence type="ECO:0000256" key="8">
    <source>
        <dbReference type="ARBA" id="ARBA00023286"/>
    </source>
</evidence>
<feature type="transmembrane region" description="Helical" evidence="10">
    <location>
        <begin position="349"/>
        <end position="375"/>
    </location>
</feature>
<proteinExistence type="inferred from homology"/>
<evidence type="ECO:0000256" key="10">
    <source>
        <dbReference type="SAM" id="Phobius"/>
    </source>
</evidence>
<sequence>MSLFHYVTYKLVVIRDKRLGVVYYAITALILLYTLIEIFVMKGYLEFDESPKGTMRILVSDHRDDPDVTQTNLSHLPPYCCNKDDMEKKSNKVRKFCGSCEAVDVQELSWPVESQMLSLMSFCKDRWQVKHKNSSLQQQNYVNIRERKYYTLDPEDVKIKIEHSIIATRFSRKSDDAIAASQRTLTGFLYDTQGNVIKRMSSNGDKKHQRGQADKLTVQELLHAAGVTSLDDISDAVNAKGKSYRRHGIVLHVVIGYYNAEKTWLGTGPIEYSYHVHRIPYADYRINQIIPVISKDVFSTIPNNPDTNNSGEDDGLQDTMETRLYRKRYGIKIEFYQSGRLGRFSFPSFLLKLVAGVGLLTLTATIVDLAALYFLPDRFQYRQYVYEESPLILKKRKEEKGKTE</sequence>
<dbReference type="GO" id="GO:0016020">
    <property type="term" value="C:membrane"/>
    <property type="evidence" value="ECO:0007669"/>
    <property type="project" value="TreeGrafter"/>
</dbReference>
<feature type="transmembrane region" description="Helical" evidence="10">
    <location>
        <begin position="21"/>
        <end position="45"/>
    </location>
</feature>
<evidence type="ECO:0000256" key="7">
    <source>
        <dbReference type="ARBA" id="ARBA00023136"/>
    </source>
</evidence>
<dbReference type="PANTHER" id="PTHR10125:SF31">
    <property type="entry name" value="P2X RECEPTOR E"/>
    <property type="match status" value="1"/>
</dbReference>
<dbReference type="GO" id="GO:0007165">
    <property type="term" value="P:signal transduction"/>
    <property type="evidence" value="ECO:0007669"/>
    <property type="project" value="UniProtKB-ARBA"/>
</dbReference>
<dbReference type="PANTHER" id="PTHR10125">
    <property type="entry name" value="P2X PURINOCEPTOR"/>
    <property type="match status" value="1"/>
</dbReference>
<dbReference type="Gene3D" id="1.10.287.940">
    <property type="entry name" value="atp-gated p2x4 ion channel"/>
    <property type="match status" value="1"/>
</dbReference>
<gene>
    <name evidence="12" type="primary">LOC116305697</name>
</gene>
<evidence type="ECO:0000256" key="9">
    <source>
        <dbReference type="ARBA" id="ARBA00023303"/>
    </source>
</evidence>
<evidence type="ECO:0000256" key="6">
    <source>
        <dbReference type="ARBA" id="ARBA00023065"/>
    </source>
</evidence>
<keyword evidence="9" id="KW-0407">Ion channel</keyword>
<evidence type="ECO:0000256" key="4">
    <source>
        <dbReference type="ARBA" id="ARBA00022692"/>
    </source>
</evidence>
<protein>
    <submittedName>
        <fullName evidence="12">P2X receptor E-like</fullName>
    </submittedName>
</protein>
<dbReference type="InterPro" id="IPR059116">
    <property type="entry name" value="P2X_receptor"/>
</dbReference>
<name>A0A6P8J128_ACTTE</name>
<dbReference type="GO" id="GO:0070588">
    <property type="term" value="P:calcium ion transmembrane transport"/>
    <property type="evidence" value="ECO:0007669"/>
    <property type="project" value="TreeGrafter"/>
</dbReference>
<dbReference type="RefSeq" id="XP_031571525.1">
    <property type="nucleotide sequence ID" value="XM_031715665.1"/>
</dbReference>
<dbReference type="AlphaFoldDB" id="A0A6P8J128"/>
<keyword evidence="8" id="KW-1071">Ligand-gated ion channel</keyword>
<keyword evidence="6" id="KW-0406">Ion transport</keyword>
<dbReference type="Pfam" id="PF00864">
    <property type="entry name" value="P2X_receptor"/>
    <property type="match status" value="1"/>
</dbReference>
<dbReference type="OrthoDB" id="494673at2759"/>
<dbReference type="GO" id="GO:0012505">
    <property type="term" value="C:endomembrane system"/>
    <property type="evidence" value="ECO:0007669"/>
    <property type="project" value="UniProtKB-SubCell"/>
</dbReference>
<dbReference type="GO" id="GO:0015267">
    <property type="term" value="F:channel activity"/>
    <property type="evidence" value="ECO:0007669"/>
    <property type="project" value="UniProtKB-ARBA"/>
</dbReference>
<keyword evidence="3" id="KW-0813">Transport</keyword>
<evidence type="ECO:0000313" key="11">
    <source>
        <dbReference type="Proteomes" id="UP000515163"/>
    </source>
</evidence>
<evidence type="ECO:0000256" key="5">
    <source>
        <dbReference type="ARBA" id="ARBA00022989"/>
    </source>
</evidence>
<accession>A0A6P8J128</accession>
<dbReference type="GeneID" id="116305697"/>